<proteinExistence type="predicted"/>
<reference evidence="1 2" key="1">
    <citation type="journal article" date="2018" name="New Phytol.">
        <title>Comparative genomics and transcriptomics depict ericoid mycorrhizal fungi as versatile saprotrophs and plant mutualists.</title>
        <authorList>
            <person name="Martino E."/>
            <person name="Morin E."/>
            <person name="Grelet G.A."/>
            <person name="Kuo A."/>
            <person name="Kohler A."/>
            <person name="Daghino S."/>
            <person name="Barry K.W."/>
            <person name="Cichocki N."/>
            <person name="Clum A."/>
            <person name="Dockter R.B."/>
            <person name="Hainaut M."/>
            <person name="Kuo R.C."/>
            <person name="LaButti K."/>
            <person name="Lindahl B.D."/>
            <person name="Lindquist E.A."/>
            <person name="Lipzen A."/>
            <person name="Khouja H.R."/>
            <person name="Magnuson J."/>
            <person name="Murat C."/>
            <person name="Ohm R.A."/>
            <person name="Singer S.W."/>
            <person name="Spatafora J.W."/>
            <person name="Wang M."/>
            <person name="Veneault-Fourrey C."/>
            <person name="Henrissat B."/>
            <person name="Grigoriev I.V."/>
            <person name="Martin F.M."/>
            <person name="Perotto S."/>
        </authorList>
    </citation>
    <scope>NUCLEOTIDE SEQUENCE [LARGE SCALE GENOMIC DNA]</scope>
    <source>
        <strain evidence="1 2">ATCC 22711</strain>
    </source>
</reference>
<dbReference type="Proteomes" id="UP000241818">
    <property type="component" value="Unassembled WGS sequence"/>
</dbReference>
<protein>
    <submittedName>
        <fullName evidence="1">Uncharacterized protein</fullName>
    </submittedName>
</protein>
<organism evidence="1 2">
    <name type="scientific">Amorphotheca resinae ATCC 22711</name>
    <dbReference type="NCBI Taxonomy" id="857342"/>
    <lineage>
        <taxon>Eukaryota</taxon>
        <taxon>Fungi</taxon>
        <taxon>Dikarya</taxon>
        <taxon>Ascomycota</taxon>
        <taxon>Pezizomycotina</taxon>
        <taxon>Leotiomycetes</taxon>
        <taxon>Helotiales</taxon>
        <taxon>Amorphothecaceae</taxon>
        <taxon>Amorphotheca</taxon>
    </lineage>
</organism>
<accession>A0A2T3BC36</accession>
<dbReference type="InParanoid" id="A0A2T3BC36"/>
<name>A0A2T3BC36_AMORE</name>
<dbReference type="EMBL" id="KZ679007">
    <property type="protein sequence ID" value="PSS25896.1"/>
    <property type="molecule type" value="Genomic_DNA"/>
</dbReference>
<keyword evidence="2" id="KW-1185">Reference proteome</keyword>
<evidence type="ECO:0000313" key="1">
    <source>
        <dbReference type="EMBL" id="PSS25896.1"/>
    </source>
</evidence>
<dbReference type="AlphaFoldDB" id="A0A2T3BC36"/>
<gene>
    <name evidence="1" type="ORF">M430DRAFT_16605</name>
</gene>
<sequence>MDAISVTPAKVHKIKDEEIPRRSTMDIAGLKDFDSQSHLFPWRNFLKSLESAFNRRPELFVVILDLVVIPLTPLSFSAIL</sequence>
<dbReference type="RefSeq" id="XP_024724495.1">
    <property type="nucleotide sequence ID" value="XM_024863494.1"/>
</dbReference>
<dbReference type="GeneID" id="36571575"/>
<evidence type="ECO:0000313" key="2">
    <source>
        <dbReference type="Proteomes" id="UP000241818"/>
    </source>
</evidence>